<accession>A0A974CQ14</accession>
<sequence>MKSLIITLLIFTGILREYFHIEVKDYNVYSPVCPVTVESDSYVETSNALFVQEKLKPIALLIPEDIKCDGLLCPIPPIERELKRPDLDLSNVTIWAALMLETRLLLPEIIAYILGFCYGRWSSRRKAENDRDESPAGRKSEGPQSPSQTHDNMEEEAEISRRRSKKREEPRSAKKKKKQHHSEAQENQGPKSNGKMKAEEEKELKQLFHQFICQCLEGDS</sequence>
<feature type="signal peptide" evidence="2">
    <location>
        <begin position="1"/>
        <end position="16"/>
    </location>
</feature>
<feature type="compositionally biased region" description="Basic and acidic residues" evidence="1">
    <location>
        <begin position="158"/>
        <end position="172"/>
    </location>
</feature>
<evidence type="ECO:0000313" key="4">
    <source>
        <dbReference type="Proteomes" id="UP000694892"/>
    </source>
</evidence>
<dbReference type="AlphaFoldDB" id="A0A974CQ14"/>
<gene>
    <name evidence="3" type="ORF">XELAEV_18028576mg</name>
</gene>
<evidence type="ECO:0000313" key="3">
    <source>
        <dbReference type="EMBL" id="OCT77484.1"/>
    </source>
</evidence>
<reference evidence="4" key="1">
    <citation type="journal article" date="2016" name="Nature">
        <title>Genome evolution in the allotetraploid frog Xenopus laevis.</title>
        <authorList>
            <person name="Session A.M."/>
            <person name="Uno Y."/>
            <person name="Kwon T."/>
            <person name="Chapman J.A."/>
            <person name="Toyoda A."/>
            <person name="Takahashi S."/>
            <person name="Fukui A."/>
            <person name="Hikosaka A."/>
            <person name="Suzuki A."/>
            <person name="Kondo M."/>
            <person name="van Heeringen S.J."/>
            <person name="Quigley I."/>
            <person name="Heinz S."/>
            <person name="Ogino H."/>
            <person name="Ochi H."/>
            <person name="Hellsten U."/>
            <person name="Lyons J.B."/>
            <person name="Simakov O."/>
            <person name="Putnam N."/>
            <person name="Stites J."/>
            <person name="Kuroki Y."/>
            <person name="Tanaka T."/>
            <person name="Michiue T."/>
            <person name="Watanabe M."/>
            <person name="Bogdanovic O."/>
            <person name="Lister R."/>
            <person name="Georgiou G."/>
            <person name="Paranjpe S.S."/>
            <person name="van Kruijsbergen I."/>
            <person name="Shu S."/>
            <person name="Carlson J."/>
            <person name="Kinoshita T."/>
            <person name="Ohta Y."/>
            <person name="Mawaribuchi S."/>
            <person name="Jenkins J."/>
            <person name="Grimwood J."/>
            <person name="Schmutz J."/>
            <person name="Mitros T."/>
            <person name="Mozaffari S.V."/>
            <person name="Suzuki Y."/>
            <person name="Haramoto Y."/>
            <person name="Yamamoto T.S."/>
            <person name="Takagi C."/>
            <person name="Heald R."/>
            <person name="Miller K."/>
            <person name="Haudenschild C."/>
            <person name="Kitzman J."/>
            <person name="Nakayama T."/>
            <person name="Izutsu Y."/>
            <person name="Robert J."/>
            <person name="Fortriede J."/>
            <person name="Burns K."/>
            <person name="Lotay V."/>
            <person name="Karimi K."/>
            <person name="Yasuoka Y."/>
            <person name="Dichmann D.S."/>
            <person name="Flajnik M.F."/>
            <person name="Houston D.W."/>
            <person name="Shendure J."/>
            <person name="DuPasquier L."/>
            <person name="Vize P.D."/>
            <person name="Zorn A.M."/>
            <person name="Ito M."/>
            <person name="Marcotte E.M."/>
            <person name="Wallingford J.B."/>
            <person name="Ito Y."/>
            <person name="Asashima M."/>
            <person name="Ueno N."/>
            <person name="Matsuda Y."/>
            <person name="Veenstra G.J."/>
            <person name="Fujiyama A."/>
            <person name="Harland R.M."/>
            <person name="Taira M."/>
            <person name="Rokhsar D.S."/>
        </authorList>
    </citation>
    <scope>NUCLEOTIDE SEQUENCE [LARGE SCALE GENOMIC DNA]</scope>
    <source>
        <strain evidence="4">J</strain>
    </source>
</reference>
<proteinExistence type="predicted"/>
<keyword evidence="2" id="KW-0732">Signal</keyword>
<feature type="compositionally biased region" description="Basic and acidic residues" evidence="1">
    <location>
        <begin position="128"/>
        <end position="141"/>
    </location>
</feature>
<protein>
    <submittedName>
        <fullName evidence="3">Uncharacterized protein</fullName>
    </submittedName>
</protein>
<evidence type="ECO:0000256" key="2">
    <source>
        <dbReference type="SAM" id="SignalP"/>
    </source>
</evidence>
<feature type="chain" id="PRO_5038067308" evidence="2">
    <location>
        <begin position="17"/>
        <end position="220"/>
    </location>
</feature>
<name>A0A974CQ14_XENLA</name>
<evidence type="ECO:0000256" key="1">
    <source>
        <dbReference type="SAM" id="MobiDB-lite"/>
    </source>
</evidence>
<organism evidence="3 4">
    <name type="scientific">Xenopus laevis</name>
    <name type="common">African clawed frog</name>
    <dbReference type="NCBI Taxonomy" id="8355"/>
    <lineage>
        <taxon>Eukaryota</taxon>
        <taxon>Metazoa</taxon>
        <taxon>Chordata</taxon>
        <taxon>Craniata</taxon>
        <taxon>Vertebrata</taxon>
        <taxon>Euteleostomi</taxon>
        <taxon>Amphibia</taxon>
        <taxon>Batrachia</taxon>
        <taxon>Anura</taxon>
        <taxon>Pipoidea</taxon>
        <taxon>Pipidae</taxon>
        <taxon>Xenopodinae</taxon>
        <taxon>Xenopus</taxon>
        <taxon>Xenopus</taxon>
    </lineage>
</organism>
<dbReference type="Proteomes" id="UP000694892">
    <property type="component" value="Chromosome 5S"/>
</dbReference>
<dbReference type="EMBL" id="CM004475">
    <property type="protein sequence ID" value="OCT77484.1"/>
    <property type="molecule type" value="Genomic_DNA"/>
</dbReference>
<feature type="region of interest" description="Disordered" evidence="1">
    <location>
        <begin position="128"/>
        <end position="202"/>
    </location>
</feature>